<dbReference type="RefSeq" id="WP_093396381.1">
    <property type="nucleotide sequence ID" value="NZ_LT629736.1"/>
</dbReference>
<proteinExistence type="predicted"/>
<dbReference type="InterPro" id="IPR050469">
    <property type="entry name" value="Diguanylate_Cyclase"/>
</dbReference>
<evidence type="ECO:0000259" key="8">
    <source>
        <dbReference type="PROSITE" id="PS50887"/>
    </source>
</evidence>
<dbReference type="SMART" id="SM00448">
    <property type="entry name" value="REC"/>
    <property type="match status" value="2"/>
</dbReference>
<comment type="subcellular location">
    <subcellularLocation>
        <location evidence="2">Cell inner membrane</location>
    </subcellularLocation>
</comment>
<dbReference type="Pfam" id="PF00990">
    <property type="entry name" value="GGDEF"/>
    <property type="match status" value="1"/>
</dbReference>
<feature type="modified residue" description="4-aspartylphosphate" evidence="6">
    <location>
        <position position="178"/>
    </location>
</feature>
<dbReference type="CDD" id="cd00156">
    <property type="entry name" value="REC"/>
    <property type="match status" value="2"/>
</dbReference>
<organism evidence="9 10">
    <name type="scientific">Halopseudomonas xinjiangensis</name>
    <dbReference type="NCBI Taxonomy" id="487184"/>
    <lineage>
        <taxon>Bacteria</taxon>
        <taxon>Pseudomonadati</taxon>
        <taxon>Pseudomonadota</taxon>
        <taxon>Gammaproteobacteria</taxon>
        <taxon>Pseudomonadales</taxon>
        <taxon>Pseudomonadaceae</taxon>
        <taxon>Halopseudomonas</taxon>
    </lineage>
</organism>
<dbReference type="PROSITE" id="PS50110">
    <property type="entry name" value="RESPONSE_REGULATORY"/>
    <property type="match status" value="2"/>
</dbReference>
<keyword evidence="6" id="KW-0597">Phosphoprotein</keyword>
<feature type="domain" description="Response regulatory" evidence="7">
    <location>
        <begin position="255"/>
        <end position="371"/>
    </location>
</feature>
<dbReference type="Proteomes" id="UP000243207">
    <property type="component" value="Chromosome I"/>
</dbReference>
<evidence type="ECO:0000256" key="3">
    <source>
        <dbReference type="ARBA" id="ARBA00012528"/>
    </source>
</evidence>
<dbReference type="GO" id="GO:1902201">
    <property type="term" value="P:negative regulation of bacterial-type flagellum-dependent cell motility"/>
    <property type="evidence" value="ECO:0007669"/>
    <property type="project" value="TreeGrafter"/>
</dbReference>
<feature type="modified residue" description="4-aspartylphosphate" evidence="6">
    <location>
        <position position="304"/>
    </location>
</feature>
<dbReference type="SUPFAM" id="SSF55073">
    <property type="entry name" value="Nucleotide cyclase"/>
    <property type="match status" value="1"/>
</dbReference>
<evidence type="ECO:0000256" key="5">
    <source>
        <dbReference type="ARBA" id="ARBA00034247"/>
    </source>
</evidence>
<sequence>MQPTDHLRAQLQQLSDGFRQRLKQQLPALRDQALELAAQQKPDLQSLEPIRDQLHMLAGSAGSFGFAEVGVQARELEQLANRCLRDGFGETCRQELADGIALLGRLPLGPAPEEPITDQMIADTCENRGIQVLEANPDLAMRMSQTLESFGYRVERHADAESLTSALRAHQPDALVIDVSPAGPGYQMLETIAELQSSWSHPMPLIAVSDNDDFDIQIAAVRAGAQGFFTRPVDLAALENRLERCFGSLQNEPFRILVVDDDTALAARFATVLSAAGMLVETVEQPRQLLEHIDNFLPDVIVMDVHMPGYSGPELAQMIRLHDNWLRVPILYLSAETDLGRQMAALLKAGDDFITKPISDSALLTTVFSRAQRARLVSRALARDSLTGLLKHADIKEQVELEVERSQRTHMPVSVAMIDIDHFKLVNDRHGHGVGDNVIRALANLLRQRLRKIDRLGRYGGEEFVAVLPNCNTQDAKSILDDIRKGFEALQFSGSEGPFQCTFSAGVSACEAPEWQTEEVLERADAGLYQAKAQGRNRIVAPQQKQGLL</sequence>
<dbReference type="InterPro" id="IPR036641">
    <property type="entry name" value="HPT_dom_sf"/>
</dbReference>
<keyword evidence="10" id="KW-1185">Reference proteome</keyword>
<dbReference type="InterPro" id="IPR008207">
    <property type="entry name" value="Sig_transdc_His_kin_Hpt_dom"/>
</dbReference>
<dbReference type="Gene3D" id="3.40.50.2300">
    <property type="match status" value="2"/>
</dbReference>
<dbReference type="InterPro" id="IPR029787">
    <property type="entry name" value="Nucleotide_cyclase"/>
</dbReference>
<protein>
    <recommendedName>
        <fullName evidence="3">diguanylate cyclase</fullName>
        <ecNumber evidence="3">2.7.7.65</ecNumber>
    </recommendedName>
</protein>
<dbReference type="PROSITE" id="PS50887">
    <property type="entry name" value="GGDEF"/>
    <property type="match status" value="1"/>
</dbReference>
<dbReference type="GO" id="GO:0043709">
    <property type="term" value="P:cell adhesion involved in single-species biofilm formation"/>
    <property type="evidence" value="ECO:0007669"/>
    <property type="project" value="TreeGrafter"/>
</dbReference>
<reference evidence="10" key="1">
    <citation type="submission" date="2016-10" db="EMBL/GenBank/DDBJ databases">
        <authorList>
            <person name="Varghese N."/>
            <person name="Submissions S."/>
        </authorList>
    </citation>
    <scope>NUCLEOTIDE SEQUENCE [LARGE SCALE GENOMIC DNA]</scope>
    <source>
        <strain evidence="10">NRRL B-51270</strain>
    </source>
</reference>
<evidence type="ECO:0000256" key="4">
    <source>
        <dbReference type="ARBA" id="ARBA00023012"/>
    </source>
</evidence>
<dbReference type="NCBIfam" id="TIGR00254">
    <property type="entry name" value="GGDEF"/>
    <property type="match status" value="1"/>
</dbReference>
<dbReference type="InterPro" id="IPR000160">
    <property type="entry name" value="GGDEF_dom"/>
</dbReference>
<keyword evidence="4" id="KW-0902">Two-component regulatory system</keyword>
<dbReference type="PANTHER" id="PTHR45138:SF9">
    <property type="entry name" value="DIGUANYLATE CYCLASE DGCM-RELATED"/>
    <property type="match status" value="1"/>
</dbReference>
<dbReference type="PANTHER" id="PTHR45138">
    <property type="entry name" value="REGULATORY COMPONENTS OF SENSORY TRANSDUCTION SYSTEM"/>
    <property type="match status" value="1"/>
</dbReference>
<dbReference type="Gene3D" id="1.20.120.160">
    <property type="entry name" value="HPT domain"/>
    <property type="match status" value="1"/>
</dbReference>
<feature type="domain" description="Response regulatory" evidence="7">
    <location>
        <begin position="129"/>
        <end position="246"/>
    </location>
</feature>
<dbReference type="GO" id="GO:0052621">
    <property type="term" value="F:diguanylate cyclase activity"/>
    <property type="evidence" value="ECO:0007669"/>
    <property type="project" value="UniProtKB-EC"/>
</dbReference>
<evidence type="ECO:0000256" key="2">
    <source>
        <dbReference type="ARBA" id="ARBA00004533"/>
    </source>
</evidence>
<dbReference type="SUPFAM" id="SSF52172">
    <property type="entry name" value="CheY-like"/>
    <property type="match status" value="2"/>
</dbReference>
<feature type="domain" description="GGDEF" evidence="8">
    <location>
        <begin position="411"/>
        <end position="544"/>
    </location>
</feature>
<dbReference type="GO" id="GO:0000160">
    <property type="term" value="P:phosphorelay signal transduction system"/>
    <property type="evidence" value="ECO:0007669"/>
    <property type="project" value="UniProtKB-KW"/>
</dbReference>
<dbReference type="Pfam" id="PF00072">
    <property type="entry name" value="Response_reg"/>
    <property type="match status" value="2"/>
</dbReference>
<dbReference type="InterPro" id="IPR043128">
    <property type="entry name" value="Rev_trsase/Diguanyl_cyclase"/>
</dbReference>
<dbReference type="AlphaFoldDB" id="A0A1H1XYF0"/>
<dbReference type="GO" id="GO:0004672">
    <property type="term" value="F:protein kinase activity"/>
    <property type="evidence" value="ECO:0007669"/>
    <property type="project" value="UniProtKB-ARBA"/>
</dbReference>
<evidence type="ECO:0000256" key="6">
    <source>
        <dbReference type="PROSITE-ProRule" id="PRU00169"/>
    </source>
</evidence>
<evidence type="ECO:0000313" key="10">
    <source>
        <dbReference type="Proteomes" id="UP000243207"/>
    </source>
</evidence>
<dbReference type="FunFam" id="3.30.70.270:FF:000001">
    <property type="entry name" value="Diguanylate cyclase domain protein"/>
    <property type="match status" value="1"/>
</dbReference>
<comment type="catalytic activity">
    <reaction evidence="5">
        <text>2 GTP = 3',3'-c-di-GMP + 2 diphosphate</text>
        <dbReference type="Rhea" id="RHEA:24898"/>
        <dbReference type="ChEBI" id="CHEBI:33019"/>
        <dbReference type="ChEBI" id="CHEBI:37565"/>
        <dbReference type="ChEBI" id="CHEBI:58805"/>
        <dbReference type="EC" id="2.7.7.65"/>
    </reaction>
</comment>
<dbReference type="Pfam" id="PF01627">
    <property type="entry name" value="Hpt"/>
    <property type="match status" value="1"/>
</dbReference>
<dbReference type="SMART" id="SM00267">
    <property type="entry name" value="GGDEF"/>
    <property type="match status" value="1"/>
</dbReference>
<dbReference type="Gene3D" id="3.30.70.270">
    <property type="match status" value="1"/>
</dbReference>
<evidence type="ECO:0000313" key="9">
    <source>
        <dbReference type="EMBL" id="SDT14297.1"/>
    </source>
</evidence>
<dbReference type="EC" id="2.7.7.65" evidence="3"/>
<name>A0A1H1XYF0_9GAMM</name>
<gene>
    <name evidence="9" type="ORF">SAMN05216421_2995</name>
</gene>
<dbReference type="EMBL" id="LT629736">
    <property type="protein sequence ID" value="SDT14297.1"/>
    <property type="molecule type" value="Genomic_DNA"/>
</dbReference>
<dbReference type="STRING" id="487184.SAMN05216421_2995"/>
<dbReference type="InterPro" id="IPR011006">
    <property type="entry name" value="CheY-like_superfamily"/>
</dbReference>
<dbReference type="SUPFAM" id="SSF47226">
    <property type="entry name" value="Histidine-containing phosphotransfer domain, HPT domain"/>
    <property type="match status" value="1"/>
</dbReference>
<dbReference type="CDD" id="cd01949">
    <property type="entry name" value="GGDEF"/>
    <property type="match status" value="1"/>
</dbReference>
<evidence type="ECO:0000256" key="1">
    <source>
        <dbReference type="ARBA" id="ARBA00001946"/>
    </source>
</evidence>
<evidence type="ECO:0000259" key="7">
    <source>
        <dbReference type="PROSITE" id="PS50110"/>
    </source>
</evidence>
<dbReference type="InterPro" id="IPR001789">
    <property type="entry name" value="Sig_transdc_resp-reg_receiver"/>
</dbReference>
<dbReference type="GO" id="GO:0005886">
    <property type="term" value="C:plasma membrane"/>
    <property type="evidence" value="ECO:0007669"/>
    <property type="project" value="UniProtKB-SubCell"/>
</dbReference>
<accession>A0A1H1XYF0</accession>
<comment type="cofactor">
    <cofactor evidence="1">
        <name>Mg(2+)</name>
        <dbReference type="ChEBI" id="CHEBI:18420"/>
    </cofactor>
</comment>
<dbReference type="OrthoDB" id="9812260at2"/>